<keyword evidence="2" id="KW-0436">Ligase</keyword>
<dbReference type="Proteomes" id="UP000527616">
    <property type="component" value="Unassembled WGS sequence"/>
</dbReference>
<dbReference type="Gene3D" id="3.40.50.880">
    <property type="match status" value="1"/>
</dbReference>
<evidence type="ECO:0000313" key="2">
    <source>
        <dbReference type="EMBL" id="NYI69964.1"/>
    </source>
</evidence>
<dbReference type="GO" id="GO:0003922">
    <property type="term" value="F:GMP synthase (glutamine-hydrolyzing) activity"/>
    <property type="evidence" value="ECO:0007669"/>
    <property type="project" value="UniProtKB-EC"/>
</dbReference>
<dbReference type="GO" id="GO:0005829">
    <property type="term" value="C:cytosol"/>
    <property type="evidence" value="ECO:0007669"/>
    <property type="project" value="TreeGrafter"/>
</dbReference>
<dbReference type="PANTHER" id="PTHR42695:SF5">
    <property type="entry name" value="GLUTAMINE AMIDOTRANSFERASE YLR126C-RELATED"/>
    <property type="match status" value="1"/>
</dbReference>
<dbReference type="EC" id="6.3.5.2" evidence="2"/>
<organism evidence="2 3">
    <name type="scientific">Naumannella cuiyingiana</name>
    <dbReference type="NCBI Taxonomy" id="1347891"/>
    <lineage>
        <taxon>Bacteria</taxon>
        <taxon>Bacillati</taxon>
        <taxon>Actinomycetota</taxon>
        <taxon>Actinomycetes</taxon>
        <taxon>Propionibacteriales</taxon>
        <taxon>Propionibacteriaceae</taxon>
        <taxon>Naumannella</taxon>
    </lineage>
</organism>
<evidence type="ECO:0000259" key="1">
    <source>
        <dbReference type="Pfam" id="PF00117"/>
    </source>
</evidence>
<accession>A0A7Z0IJV9</accession>
<reference evidence="2 3" key="1">
    <citation type="submission" date="2020-07" db="EMBL/GenBank/DDBJ databases">
        <title>Sequencing the genomes of 1000 actinobacteria strains.</title>
        <authorList>
            <person name="Klenk H.-P."/>
        </authorList>
    </citation>
    <scope>NUCLEOTIDE SEQUENCE [LARGE SCALE GENOMIC DNA]</scope>
    <source>
        <strain evidence="2 3">DSM 103164</strain>
    </source>
</reference>
<proteinExistence type="predicted"/>
<dbReference type="SUPFAM" id="SSF52317">
    <property type="entry name" value="Class I glutamine amidotransferase-like"/>
    <property type="match status" value="1"/>
</dbReference>
<dbReference type="InterPro" id="IPR044992">
    <property type="entry name" value="ChyE-like"/>
</dbReference>
<dbReference type="Pfam" id="PF00117">
    <property type="entry name" value="GATase"/>
    <property type="match status" value="1"/>
</dbReference>
<comment type="caution">
    <text evidence="2">The sequence shown here is derived from an EMBL/GenBank/DDBJ whole genome shotgun (WGS) entry which is preliminary data.</text>
</comment>
<dbReference type="CDD" id="cd01741">
    <property type="entry name" value="GATase1_1"/>
    <property type="match status" value="1"/>
</dbReference>
<gene>
    <name evidence="2" type="ORF">GGQ54_000524</name>
</gene>
<dbReference type="AlphaFoldDB" id="A0A7Z0IJV9"/>
<dbReference type="InterPro" id="IPR017926">
    <property type="entry name" value="GATASE"/>
</dbReference>
<name>A0A7Z0IJV9_9ACTN</name>
<dbReference type="InterPro" id="IPR029062">
    <property type="entry name" value="Class_I_gatase-like"/>
</dbReference>
<dbReference type="PANTHER" id="PTHR42695">
    <property type="entry name" value="GLUTAMINE AMIDOTRANSFERASE YLR126C-RELATED"/>
    <property type="match status" value="1"/>
</dbReference>
<feature type="domain" description="Glutamine amidotransferase" evidence="1">
    <location>
        <begin position="84"/>
        <end position="193"/>
    </location>
</feature>
<dbReference type="EMBL" id="JACBZS010000001">
    <property type="protein sequence ID" value="NYI69964.1"/>
    <property type="molecule type" value="Genomic_DNA"/>
</dbReference>
<sequence>MRPFVLLATRDHDEAADDEYASYLSMGGLAADELVRVRLERDPLPGFELAEVSGFILAGSPFNASDPDDRKSPTQLRVETELGSLLRRVVAHDFPFLGVCYGVGTLGRLLGATIDRRFAEITNEVTVTLTADGRADPVCAGLAPIFRAFVGHKEAVSALPEGAVLLARGEACPVQLFRYGANGYATQFHPELDGPAFARRIDFYRDAGYYPPERAEELIDAALASPANSGRLIGNFVERYRR</sequence>
<keyword evidence="3" id="KW-1185">Reference proteome</keyword>
<dbReference type="RefSeq" id="WP_179443969.1">
    <property type="nucleotide sequence ID" value="NZ_JACBZS010000001.1"/>
</dbReference>
<evidence type="ECO:0000313" key="3">
    <source>
        <dbReference type="Proteomes" id="UP000527616"/>
    </source>
</evidence>
<dbReference type="PROSITE" id="PS51273">
    <property type="entry name" value="GATASE_TYPE_1"/>
    <property type="match status" value="1"/>
</dbReference>
<dbReference type="NCBIfam" id="NF005743">
    <property type="entry name" value="PRK07567.1"/>
    <property type="match status" value="1"/>
</dbReference>
<protein>
    <submittedName>
        <fullName evidence="2">GMP synthase (Glutamine-hydrolyzing)</fullName>
        <ecNumber evidence="2">6.3.5.2</ecNumber>
    </submittedName>
</protein>